<evidence type="ECO:0000256" key="1">
    <source>
        <dbReference type="SAM" id="MobiDB-lite"/>
    </source>
</evidence>
<reference evidence="3" key="1">
    <citation type="submission" date="2023-07" db="EMBL/GenBank/DDBJ databases">
        <title>Sequencing the genomes of 1000 actinobacteria strains.</title>
        <authorList>
            <person name="Klenk H.-P."/>
        </authorList>
    </citation>
    <scope>NUCLEOTIDE SEQUENCE</scope>
    <source>
        <strain evidence="3">DSM 107476</strain>
    </source>
</reference>
<name>A0ABU1ZWY7_9CORY</name>
<comment type="caution">
    <text evidence="3">The sequence shown here is derived from an EMBL/GenBank/DDBJ whole genome shotgun (WGS) entry which is preliminary data.</text>
</comment>
<dbReference type="EMBL" id="JAVDXZ010000001">
    <property type="protein sequence ID" value="MDR7329453.1"/>
    <property type="molecule type" value="Genomic_DNA"/>
</dbReference>
<feature type="region of interest" description="Disordered" evidence="1">
    <location>
        <begin position="23"/>
        <end position="51"/>
    </location>
</feature>
<keyword evidence="4" id="KW-1185">Reference proteome</keyword>
<evidence type="ECO:0000313" key="4">
    <source>
        <dbReference type="Proteomes" id="UP001180840"/>
    </source>
</evidence>
<feature type="chain" id="PRO_5047218847" evidence="2">
    <location>
        <begin position="27"/>
        <end position="82"/>
    </location>
</feature>
<accession>A0ABU1ZWY7</accession>
<sequence length="82" mass="8851">MNFRKTLLAGTAATAIAFSGAPVASAESEPMVVDSQITTAPTEEEVDTSSDPAEIREWISVFTSVINAMTTTYNFVDRYVLD</sequence>
<evidence type="ECO:0000313" key="3">
    <source>
        <dbReference type="EMBL" id="MDR7329453.1"/>
    </source>
</evidence>
<evidence type="ECO:0000256" key="2">
    <source>
        <dbReference type="SAM" id="SignalP"/>
    </source>
</evidence>
<dbReference type="Proteomes" id="UP001180840">
    <property type="component" value="Unassembled WGS sequence"/>
</dbReference>
<proteinExistence type="predicted"/>
<feature type="signal peptide" evidence="2">
    <location>
        <begin position="1"/>
        <end position="26"/>
    </location>
</feature>
<gene>
    <name evidence="3" type="ORF">J2S39_001129</name>
</gene>
<dbReference type="RefSeq" id="WP_290194214.1">
    <property type="nucleotide sequence ID" value="NZ_CP047654.1"/>
</dbReference>
<protein>
    <submittedName>
        <fullName evidence="3">Uncharacterized protein</fullName>
    </submittedName>
</protein>
<keyword evidence="2" id="KW-0732">Signal</keyword>
<organism evidence="3 4">
    <name type="scientific">Corynebacterium guangdongense</name>
    <dbReference type="NCBI Taxonomy" id="1783348"/>
    <lineage>
        <taxon>Bacteria</taxon>
        <taxon>Bacillati</taxon>
        <taxon>Actinomycetota</taxon>
        <taxon>Actinomycetes</taxon>
        <taxon>Mycobacteriales</taxon>
        <taxon>Corynebacteriaceae</taxon>
        <taxon>Corynebacterium</taxon>
    </lineage>
</organism>